<evidence type="ECO:0000313" key="2">
    <source>
        <dbReference type="EMBL" id="AQZ98911.1"/>
    </source>
</evidence>
<dbReference type="Proteomes" id="UP000053300">
    <property type="component" value="Unassembled WGS sequence"/>
</dbReference>
<feature type="region of interest" description="Disordered" evidence="1">
    <location>
        <begin position="59"/>
        <end position="84"/>
    </location>
</feature>
<dbReference type="RefSeq" id="WP_054067682.1">
    <property type="nucleotide sequence ID" value="NZ_CATYED010000001.1"/>
</dbReference>
<proteinExistence type="predicted"/>
<dbReference type="KEGG" id="cke:B5M06_12280"/>
<accession>A0A1V0BGC0</accession>
<evidence type="ECO:0000313" key="3">
    <source>
        <dbReference type="EMBL" id="KUF40794.1"/>
    </source>
</evidence>
<evidence type="ECO:0000256" key="1">
    <source>
        <dbReference type="SAM" id="MobiDB-lite"/>
    </source>
</evidence>
<accession>A0A1V3TIQ1</accession>
<organism evidence="3 4">
    <name type="scientific">Comamonas kerstersii</name>
    <dbReference type="NCBI Taxonomy" id="225992"/>
    <lineage>
        <taxon>Bacteria</taxon>
        <taxon>Pseudomonadati</taxon>
        <taxon>Pseudomonadota</taxon>
        <taxon>Betaproteobacteria</taxon>
        <taxon>Burkholderiales</taxon>
        <taxon>Comamonadaceae</taxon>
        <taxon>Comamonas</taxon>
    </lineage>
</organism>
<evidence type="ECO:0000313" key="5">
    <source>
        <dbReference type="Proteomes" id="UP000242792"/>
    </source>
</evidence>
<dbReference type="GeneID" id="83040101"/>
<dbReference type="AlphaFoldDB" id="A0A0W7Z098"/>
<protein>
    <submittedName>
        <fullName evidence="3">Uncharacterized protein</fullName>
    </submittedName>
</protein>
<gene>
    <name evidence="3" type="ORF">AS359_10910</name>
    <name evidence="2" type="ORF">B5M06_12280</name>
</gene>
<sequence length="103" mass="11690">MPAPRIAEKELLTADEMALFTLSQDSARLAQHSHAQLRDHIARARNLRDRARDMYRRQVGRTRSATGNKRGFSGMANERTRQKGQVLHGVVERLVEARDKLAA</sequence>
<accession>A0A0W7Z098</accession>
<dbReference type="Proteomes" id="UP000242792">
    <property type="component" value="Chromosome"/>
</dbReference>
<evidence type="ECO:0000313" key="4">
    <source>
        <dbReference type="Proteomes" id="UP000053300"/>
    </source>
</evidence>
<keyword evidence="4" id="KW-1185">Reference proteome</keyword>
<reference evidence="3 4" key="1">
    <citation type="submission" date="2015-12" db="EMBL/GenBank/DDBJ databases">
        <title>Complete genome sequence of a multi-drug resistant strain Acidovorax sp. 12322-1.</title>
        <authorList>
            <person name="Ming D."/>
            <person name="Wang M."/>
            <person name="Hu S."/>
            <person name="Zhou Y."/>
            <person name="Jiang T."/>
        </authorList>
    </citation>
    <scope>NUCLEOTIDE SEQUENCE [LARGE SCALE GENOMIC DNA]</scope>
    <source>
        <strain evidence="3 4">12322-1</strain>
    </source>
</reference>
<dbReference type="OrthoDB" id="8797169at2"/>
<reference evidence="2 5" key="2">
    <citation type="submission" date="2017-03" db="EMBL/GenBank/DDBJ databases">
        <title>Rapid Whole Genome Sequencing of Comamonas kerstersii Causing Continuous ambulatory Peritoneal Dialysis-Associated Peritonitis.</title>
        <authorList>
            <person name="Zheng B."/>
        </authorList>
    </citation>
    <scope>NUCLEOTIDE SEQUENCE [LARGE SCALE GENOMIC DNA]</scope>
    <source>
        <strain evidence="2 5">8943</strain>
    </source>
</reference>
<name>A0A0W7Z098_9BURK</name>
<dbReference type="EMBL" id="LPXH01000026">
    <property type="protein sequence ID" value="KUF40794.1"/>
    <property type="molecule type" value="Genomic_DNA"/>
</dbReference>
<dbReference type="EMBL" id="CP020121">
    <property type="protein sequence ID" value="AQZ98911.1"/>
    <property type="molecule type" value="Genomic_DNA"/>
</dbReference>